<dbReference type="InterPro" id="IPR014912">
    <property type="entry name" value="Sep15_SelM_dom"/>
</dbReference>
<dbReference type="GO" id="GO:0005788">
    <property type="term" value="C:endoplasmic reticulum lumen"/>
    <property type="evidence" value="ECO:0007669"/>
    <property type="project" value="UniProtKB-SubCell"/>
</dbReference>
<comment type="caution">
    <text evidence="9">The sequence shown here is derived from an EMBL/GenBank/DDBJ whole genome shotgun (WGS) entry which is preliminary data.</text>
</comment>
<dbReference type="EMBL" id="BMAR01000001">
    <property type="protein sequence ID" value="GFR39657.1"/>
    <property type="molecule type" value="Genomic_DNA"/>
</dbReference>
<dbReference type="PANTHER" id="PTHR13077:SF6">
    <property type="entry name" value="SELENOPROTEIN F"/>
    <property type="match status" value="1"/>
</dbReference>
<evidence type="ECO:0000256" key="5">
    <source>
        <dbReference type="ARBA" id="ARBA00022933"/>
    </source>
</evidence>
<name>A0AAD3DFZ1_9CHLO</name>
<dbReference type="Pfam" id="PF08806">
    <property type="entry name" value="Sep15_SelM"/>
    <property type="match status" value="1"/>
</dbReference>
<dbReference type="InterPro" id="IPR036249">
    <property type="entry name" value="Thioredoxin-like_sf"/>
</dbReference>
<reference evidence="9 10" key="1">
    <citation type="journal article" date="2021" name="Sci. Rep.">
        <title>Genome sequencing of the multicellular alga Astrephomene provides insights into convergent evolution of germ-soma differentiation.</title>
        <authorList>
            <person name="Yamashita S."/>
            <person name="Yamamoto K."/>
            <person name="Matsuzaki R."/>
            <person name="Suzuki S."/>
            <person name="Yamaguchi H."/>
            <person name="Hirooka S."/>
            <person name="Minakuchi Y."/>
            <person name="Miyagishima S."/>
            <person name="Kawachi M."/>
            <person name="Toyoda A."/>
            <person name="Nozaki H."/>
        </authorList>
    </citation>
    <scope>NUCLEOTIDE SEQUENCE [LARGE SCALE GENOMIC DNA]</scope>
    <source>
        <strain evidence="9 10">NIES-4017</strain>
    </source>
</reference>
<dbReference type="GO" id="GO:0016491">
    <property type="term" value="F:oxidoreductase activity"/>
    <property type="evidence" value="ECO:0007669"/>
    <property type="project" value="TreeGrafter"/>
</dbReference>
<comment type="subcellular location">
    <subcellularLocation>
        <location evidence="1">Endoplasmic reticulum lumen</location>
    </subcellularLocation>
</comment>
<dbReference type="PANTHER" id="PTHR13077">
    <property type="entry name" value="SELENOPROTEIN F"/>
    <property type="match status" value="1"/>
</dbReference>
<evidence type="ECO:0000313" key="10">
    <source>
        <dbReference type="Proteomes" id="UP001054857"/>
    </source>
</evidence>
<keyword evidence="10" id="KW-1185">Reference proteome</keyword>
<keyword evidence="4" id="KW-0256">Endoplasmic reticulum</keyword>
<dbReference type="InterPro" id="IPR038219">
    <property type="entry name" value="Sep15/SelM_sf"/>
</dbReference>
<dbReference type="InterPro" id="IPR039992">
    <property type="entry name" value="Sep15_SelM"/>
</dbReference>
<evidence type="ECO:0000313" key="9">
    <source>
        <dbReference type="EMBL" id="GFR39657.1"/>
    </source>
</evidence>
<evidence type="ECO:0000259" key="8">
    <source>
        <dbReference type="Pfam" id="PF08806"/>
    </source>
</evidence>
<keyword evidence="3 7" id="KW-0732">Signal</keyword>
<comment type="similarity">
    <text evidence="2">Belongs to the selenoprotein M/F family.</text>
</comment>
<proteinExistence type="inferred from homology"/>
<dbReference type="SUPFAM" id="SSF52833">
    <property type="entry name" value="Thioredoxin-like"/>
    <property type="match status" value="1"/>
</dbReference>
<accession>A0AAD3DFZ1</accession>
<evidence type="ECO:0000256" key="7">
    <source>
        <dbReference type="SAM" id="SignalP"/>
    </source>
</evidence>
<evidence type="ECO:0000256" key="6">
    <source>
        <dbReference type="ARBA" id="ARBA00040775"/>
    </source>
</evidence>
<organism evidence="9 10">
    <name type="scientific">Astrephomene gubernaculifera</name>
    <dbReference type="NCBI Taxonomy" id="47775"/>
    <lineage>
        <taxon>Eukaryota</taxon>
        <taxon>Viridiplantae</taxon>
        <taxon>Chlorophyta</taxon>
        <taxon>core chlorophytes</taxon>
        <taxon>Chlorophyceae</taxon>
        <taxon>CS clade</taxon>
        <taxon>Chlamydomonadales</taxon>
        <taxon>Astrephomenaceae</taxon>
        <taxon>Astrephomene</taxon>
    </lineage>
</organism>
<evidence type="ECO:0000256" key="3">
    <source>
        <dbReference type="ARBA" id="ARBA00022729"/>
    </source>
</evidence>
<dbReference type="Proteomes" id="UP001054857">
    <property type="component" value="Unassembled WGS sequence"/>
</dbReference>
<feature type="signal peptide" evidence="7">
    <location>
        <begin position="1"/>
        <end position="18"/>
    </location>
</feature>
<feature type="chain" id="PRO_5042085180" description="Selenoprotein F" evidence="7">
    <location>
        <begin position="19"/>
        <end position="155"/>
    </location>
</feature>
<dbReference type="AlphaFoldDB" id="A0AAD3DFZ1"/>
<evidence type="ECO:0000256" key="4">
    <source>
        <dbReference type="ARBA" id="ARBA00022824"/>
    </source>
</evidence>
<gene>
    <name evidence="9" type="ORF">Agub_g128</name>
</gene>
<sequence length="155" mass="16881">MLGLLVVTLLTLSTSVKAQDKTCDELGFTPELVCSDCDVLAEYVKDAELAEDCRKCCTKDPVSKRYSKAELIVDQWRANALPQIKDFIDKKAKVYGKQLKVSYSPGAAPRLRLKGSAGSETVRIDNWKATHIAEFLNERLEAVADSDGGVAAATA</sequence>
<keyword evidence="5" id="KW-0712">Selenocysteine</keyword>
<evidence type="ECO:0000256" key="2">
    <source>
        <dbReference type="ARBA" id="ARBA00005742"/>
    </source>
</evidence>
<dbReference type="Gene3D" id="3.40.30.50">
    <property type="entry name" value="Sep15/SelM thioredoxin-like domain, active-site redox motif"/>
    <property type="match status" value="1"/>
</dbReference>
<protein>
    <recommendedName>
        <fullName evidence="6">Selenoprotein F</fullName>
    </recommendedName>
</protein>
<evidence type="ECO:0000256" key="1">
    <source>
        <dbReference type="ARBA" id="ARBA00004319"/>
    </source>
</evidence>
<feature type="domain" description="Selenoprotein F/M" evidence="8">
    <location>
        <begin position="73"/>
        <end position="140"/>
    </location>
</feature>